<evidence type="ECO:0008006" key="4">
    <source>
        <dbReference type="Google" id="ProtNLM"/>
    </source>
</evidence>
<comment type="caution">
    <text evidence="2">The sequence shown here is derived from an EMBL/GenBank/DDBJ whole genome shotgun (WGS) entry which is preliminary data.</text>
</comment>
<sequence length="736" mass="83974">MKSYKTITACLLCAAITATMPSYAWASETDITLFSDGQTELTDGNSTMDTEDVEIADDAVSDNENTGNLTDSSEVFNADAENDETKDNPSEVFSILPDKLEYGHVDKFYSVQLKSDSEMPVKWKLCGENKLPDGFTFSEDGVLSGMPKRMGYYSFGVQADNGELIVYKKISFQIRSREREEVPYRLELLDDYDQAKLDSNEDLGVIPESQSSDYSGKVPLINTGTQTLHPVYETIEGTYFKCKVSDREEIETHTYLWVEVSLQKQLPRGTYEETVTVHTEEGASCDINLKLTIGPSSDKDYDLKPEYDRIWFTEDEESWEDWPKGIYFRVTGQKDTTVTVDASELRHFVFMDEEGLNEIDSGQIKLKDLKPGQQERLMIMPKQEYGVYDEVVYLCANDGSRYPIHIKMDREKPDKTEHLQVTADKTDFGTKIWKYDTLPKALSMEVKNVSQEDMTLYIDKNSTEFTISMPSTRTLKAGETVTINVQPKENLPTGWHSLELKVMGENSEGKIFCKSIYYRFEVSDQYFCGVVPSELQTIKHVNGVKKTQEGLGLPEYIHVYGAEKKTTFAVDVKWDVKHCAYQKNCKKAQKFVVMGELIFDDPETNGDHLDTTVKMPIKIAAYKKLNAPLLGEARTYDNSNIVRVCIAEASAQAQGYQCVLVSDRKNLAKQKFAAEKKFKNVKMGTYMTLKHIQKGKYYLYCRGYKKKANGRLEYGDWSKVQKVEIKKRCRVHQRQS</sequence>
<evidence type="ECO:0000313" key="2">
    <source>
        <dbReference type="EMBL" id="MBC5780420.1"/>
    </source>
</evidence>
<proteinExistence type="predicted"/>
<dbReference type="InterPro" id="IPR013783">
    <property type="entry name" value="Ig-like_fold"/>
</dbReference>
<name>A0ABR7IK72_9FIRM</name>
<feature type="signal peptide" evidence="1">
    <location>
        <begin position="1"/>
        <end position="26"/>
    </location>
</feature>
<keyword evidence="3" id="KW-1185">Reference proteome</keyword>
<reference evidence="2 3" key="1">
    <citation type="submission" date="2020-08" db="EMBL/GenBank/DDBJ databases">
        <title>Genome public.</title>
        <authorList>
            <person name="Liu C."/>
            <person name="Sun Q."/>
        </authorList>
    </citation>
    <scope>NUCLEOTIDE SEQUENCE [LARGE SCALE GENOMIC DNA]</scope>
    <source>
        <strain evidence="2 3">M29</strain>
    </source>
</reference>
<organism evidence="2 3">
    <name type="scientific">Blautia difficilis</name>
    <dbReference type="NCBI Taxonomy" id="2763027"/>
    <lineage>
        <taxon>Bacteria</taxon>
        <taxon>Bacillati</taxon>
        <taxon>Bacillota</taxon>
        <taxon>Clostridia</taxon>
        <taxon>Lachnospirales</taxon>
        <taxon>Lachnospiraceae</taxon>
        <taxon>Blautia</taxon>
    </lineage>
</organism>
<evidence type="ECO:0000313" key="3">
    <source>
        <dbReference type="Proteomes" id="UP000649826"/>
    </source>
</evidence>
<protein>
    <recommendedName>
        <fullName evidence="4">Ig-like domain-containing protein</fullName>
    </recommendedName>
</protein>
<accession>A0ABR7IK72</accession>
<gene>
    <name evidence="2" type="ORF">H8Z82_12335</name>
</gene>
<keyword evidence="1" id="KW-0732">Signal</keyword>
<evidence type="ECO:0000256" key="1">
    <source>
        <dbReference type="SAM" id="SignalP"/>
    </source>
</evidence>
<dbReference type="RefSeq" id="WP_186995269.1">
    <property type="nucleotide sequence ID" value="NZ_JACOQG010000021.1"/>
</dbReference>
<dbReference type="Gene3D" id="2.60.40.10">
    <property type="entry name" value="Immunoglobulins"/>
    <property type="match status" value="1"/>
</dbReference>
<feature type="chain" id="PRO_5046895570" description="Ig-like domain-containing protein" evidence="1">
    <location>
        <begin position="27"/>
        <end position="736"/>
    </location>
</feature>
<dbReference type="Proteomes" id="UP000649826">
    <property type="component" value="Unassembled WGS sequence"/>
</dbReference>
<dbReference type="EMBL" id="JACOQG010000021">
    <property type="protein sequence ID" value="MBC5780420.1"/>
    <property type="molecule type" value="Genomic_DNA"/>
</dbReference>